<feature type="binding site" evidence="11">
    <location>
        <position position="112"/>
    </location>
    <ligand>
        <name>CTP</name>
        <dbReference type="ChEBI" id="CHEBI:37563"/>
    </ligand>
</feature>
<reference evidence="15 16" key="1">
    <citation type="submission" date="2015-07" db="EMBL/GenBank/DDBJ databases">
        <title>High-quality draft genome sequence of Oceanobacillus caeni HM6, a bacillus isolated from a human feces.</title>
        <authorList>
            <person name="Kumar J."/>
            <person name="Verma M.K."/>
            <person name="Pandey R."/>
            <person name="Bhambi M."/>
            <person name="Chauhan N."/>
        </authorList>
    </citation>
    <scope>NUCLEOTIDE SEQUENCE [LARGE SCALE GENOMIC DNA]</scope>
    <source>
        <strain evidence="15 16">HM6</strain>
    </source>
</reference>
<keyword evidence="7 11" id="KW-0692">RNA repair</keyword>
<feature type="binding site" evidence="11">
    <location>
        <position position="112"/>
    </location>
    <ligand>
        <name>ATP</name>
        <dbReference type="ChEBI" id="CHEBI:30616"/>
    </ligand>
</feature>
<evidence type="ECO:0000256" key="4">
    <source>
        <dbReference type="ARBA" id="ARBA00022695"/>
    </source>
</evidence>
<dbReference type="Proteomes" id="UP000037854">
    <property type="component" value="Unassembled WGS sequence"/>
</dbReference>
<dbReference type="Pfam" id="PF13735">
    <property type="entry name" value="tRNA_NucTran2_2"/>
    <property type="match status" value="1"/>
</dbReference>
<feature type="binding site" evidence="11">
    <location>
        <position position="43"/>
    </location>
    <ligand>
        <name>Mg(2+)</name>
        <dbReference type="ChEBI" id="CHEBI:18420"/>
    </ligand>
</feature>
<feature type="binding site" evidence="11">
    <location>
        <position position="31"/>
    </location>
    <ligand>
        <name>CTP</name>
        <dbReference type="ChEBI" id="CHEBI:37563"/>
    </ligand>
</feature>
<dbReference type="Gene3D" id="3.30.460.10">
    <property type="entry name" value="Beta Polymerase, domain 2"/>
    <property type="match status" value="1"/>
</dbReference>
<evidence type="ECO:0000256" key="9">
    <source>
        <dbReference type="ARBA" id="ARBA00022842"/>
    </source>
</evidence>
<keyword evidence="3 11" id="KW-0819">tRNA processing</keyword>
<dbReference type="SUPFAM" id="SSF81301">
    <property type="entry name" value="Nucleotidyltransferase"/>
    <property type="match status" value="1"/>
</dbReference>
<dbReference type="Gene3D" id="1.10.246.80">
    <property type="match status" value="1"/>
</dbReference>
<keyword evidence="8 11" id="KW-0067">ATP-binding</keyword>
<dbReference type="Pfam" id="PF01743">
    <property type="entry name" value="PolyA_pol"/>
    <property type="match status" value="1"/>
</dbReference>
<gene>
    <name evidence="11" type="primary">cca</name>
    <name evidence="15" type="ORF">AFL42_07490</name>
</gene>
<protein>
    <recommendedName>
        <fullName evidence="11">CCA-adding enzyme</fullName>
        <ecNumber evidence="11">2.7.7.72</ecNumber>
    </recommendedName>
    <alternativeName>
        <fullName evidence="11">CCA tRNA nucleotidyltransferase</fullName>
    </alternativeName>
    <alternativeName>
        <fullName evidence="11">tRNA CCA-pyrophosphorylase</fullName>
    </alternativeName>
    <alternativeName>
        <fullName evidence="11">tRNA adenylyl-/cytidylyl- transferase</fullName>
    </alternativeName>
    <alternativeName>
        <fullName evidence="11">tRNA nucleotidyltransferase</fullName>
    </alternativeName>
    <alternativeName>
        <fullName evidence="11">tRNA-NT</fullName>
    </alternativeName>
</protein>
<feature type="binding site" evidence="11">
    <location>
        <position position="161"/>
    </location>
    <ligand>
        <name>CTP</name>
        <dbReference type="ChEBI" id="CHEBI:37563"/>
    </ligand>
</feature>
<comment type="similarity">
    <text evidence="11">Belongs to the tRNA nucleotidyltransferase/poly(A) polymerase family. Bacterial CCA-adding enzyme type 3 subfamily.</text>
</comment>
<feature type="binding site" evidence="11">
    <location>
        <position position="155"/>
    </location>
    <ligand>
        <name>CTP</name>
        <dbReference type="ChEBI" id="CHEBI:37563"/>
    </ligand>
</feature>
<evidence type="ECO:0000313" key="15">
    <source>
        <dbReference type="EMBL" id="KPH76016.1"/>
    </source>
</evidence>
<keyword evidence="5 11" id="KW-0479">Metal-binding</keyword>
<dbReference type="InterPro" id="IPR043519">
    <property type="entry name" value="NT_sf"/>
</dbReference>
<evidence type="ECO:0000256" key="10">
    <source>
        <dbReference type="ARBA" id="ARBA00022884"/>
    </source>
</evidence>
<evidence type="ECO:0000256" key="3">
    <source>
        <dbReference type="ARBA" id="ARBA00022694"/>
    </source>
</evidence>
<feature type="binding site" evidence="11">
    <location>
        <position position="158"/>
    </location>
    <ligand>
        <name>ATP</name>
        <dbReference type="ChEBI" id="CHEBI:30616"/>
    </ligand>
</feature>
<proteinExistence type="inferred from homology"/>
<feature type="binding site" evidence="11">
    <location>
        <position position="28"/>
    </location>
    <ligand>
        <name>ATP</name>
        <dbReference type="ChEBI" id="CHEBI:30616"/>
    </ligand>
</feature>
<dbReference type="InterPro" id="IPR032810">
    <property type="entry name" value="CCA-adding_enz_C"/>
</dbReference>
<feature type="binding site" evidence="11">
    <location>
        <position position="155"/>
    </location>
    <ligand>
        <name>ATP</name>
        <dbReference type="ChEBI" id="CHEBI:30616"/>
    </ligand>
</feature>
<keyword evidence="16" id="KW-1185">Reference proteome</keyword>
<evidence type="ECO:0000256" key="11">
    <source>
        <dbReference type="HAMAP-Rule" id="MF_01263"/>
    </source>
</evidence>
<evidence type="ECO:0000313" key="16">
    <source>
        <dbReference type="Proteomes" id="UP000037854"/>
    </source>
</evidence>
<evidence type="ECO:0000256" key="8">
    <source>
        <dbReference type="ARBA" id="ARBA00022840"/>
    </source>
</evidence>
<dbReference type="SUPFAM" id="SSF81891">
    <property type="entry name" value="Poly A polymerase C-terminal region-like"/>
    <property type="match status" value="1"/>
</dbReference>
<feature type="domain" description="CCA-adding enzyme C-terminal" evidence="14">
    <location>
        <begin position="253"/>
        <end position="391"/>
    </location>
</feature>
<dbReference type="NCBIfam" id="NF009814">
    <property type="entry name" value="PRK13299.1"/>
    <property type="match status" value="1"/>
</dbReference>
<dbReference type="PANTHER" id="PTHR46173">
    <property type="entry name" value="CCA TRNA NUCLEOTIDYLTRANSFERASE 1, MITOCHONDRIAL"/>
    <property type="match status" value="1"/>
</dbReference>
<feature type="binding site" evidence="11">
    <location>
        <position position="164"/>
    </location>
    <ligand>
        <name>ATP</name>
        <dbReference type="ChEBI" id="CHEBI:30616"/>
    </ligand>
</feature>
<dbReference type="Gene3D" id="1.10.3090.10">
    <property type="entry name" value="cca-adding enzyme, domain 2"/>
    <property type="match status" value="1"/>
</dbReference>
<dbReference type="HAMAP" id="MF_01263">
    <property type="entry name" value="CCA_bact_type3"/>
    <property type="match status" value="1"/>
</dbReference>
<keyword evidence="6 11" id="KW-0547">Nucleotide-binding</keyword>
<comment type="cofactor">
    <cofactor evidence="1 11">
        <name>Mg(2+)</name>
        <dbReference type="ChEBI" id="CHEBI:18420"/>
    </cofactor>
</comment>
<evidence type="ECO:0000256" key="2">
    <source>
        <dbReference type="ARBA" id="ARBA00022679"/>
    </source>
</evidence>
<comment type="caution">
    <text evidence="15">The sequence shown here is derived from an EMBL/GenBank/DDBJ whole genome shotgun (WGS) entry which is preliminary data.</text>
</comment>
<evidence type="ECO:0000259" key="13">
    <source>
        <dbReference type="Pfam" id="PF12627"/>
    </source>
</evidence>
<dbReference type="CDD" id="cd05398">
    <property type="entry name" value="NT_ClassII-CCAase"/>
    <property type="match status" value="1"/>
</dbReference>
<feature type="binding site" evidence="11">
    <location>
        <position position="41"/>
    </location>
    <ligand>
        <name>Mg(2+)</name>
        <dbReference type="ChEBI" id="CHEBI:18420"/>
    </ligand>
</feature>
<evidence type="ECO:0000256" key="1">
    <source>
        <dbReference type="ARBA" id="ARBA00001946"/>
    </source>
</evidence>
<evidence type="ECO:0000256" key="6">
    <source>
        <dbReference type="ARBA" id="ARBA00022741"/>
    </source>
</evidence>
<comment type="function">
    <text evidence="11">Catalyzes the addition and repair of the essential 3'-terminal CCA sequence in tRNAs without using a nucleic acid template. Adds these three nucleotides in the order of C, C, and A to the tRNA nucleotide-73, using CTP and ATP as substrates and producing inorganic pyrophosphate. tRNA 3'-terminal CCA addition is required both for tRNA processing and repair. Also involved in tRNA surveillance by mediating tandem CCA addition to generate a CCACCA at the 3' terminus of unstable tRNAs. While stable tRNAs receive only 3'-terminal CCA, unstable tRNAs are marked with CCACCA and rapidly degraded.</text>
</comment>
<accession>A0ABR5MKE0</accession>
<dbReference type="InterPro" id="IPR023068">
    <property type="entry name" value="CCA-adding_enz_firmicutes"/>
</dbReference>
<sequence>MISEPFIKARPVIENIEKHDHQAYYVGGCVRDFLLKRPIGDVDITTSATPTTIQQIFPKVIPVGIEHGTVIVVYDDVPYEVTTFRVEGRYSDQRHPDSVTFINQLDKDLERRDFTINALAMDIKGNIIDLFGGKEDIQKKVIRTVGNGYERFKEDSLRIIRALRFASQLGFKIDPQTLKEMKEVSEDISNLAIERITKEFGKLFAGYYLKNGIHYMKESESYKYLPIFADIPDLIYKVPDSIQPLHSFGEIIAFFHLLDTRVSVIEWVKKWKCSNQVKQEAVAIVQAYSLFEKYGIDKWLVYTLDRRYYKGFTNIMNIFHPALLDENDLDKVYNSLPIQSRQELCVNGNDLISWYPNIKKGPWIQKLLTMVEKEIVFGNLKNRKNDIKDWIKWNPLEIN</sequence>
<keyword evidence="4 11" id="KW-0548">Nucleotidyltransferase</keyword>
<feature type="binding site" evidence="11">
    <location>
        <position position="158"/>
    </location>
    <ligand>
        <name>CTP</name>
        <dbReference type="ChEBI" id="CHEBI:37563"/>
    </ligand>
</feature>
<comment type="catalytic activity">
    <reaction evidence="11">
        <text>a tRNA precursor + 2 CTP + ATP = a tRNA with a 3' CCA end + 3 diphosphate</text>
        <dbReference type="Rhea" id="RHEA:14433"/>
        <dbReference type="Rhea" id="RHEA-COMP:10465"/>
        <dbReference type="Rhea" id="RHEA-COMP:10468"/>
        <dbReference type="ChEBI" id="CHEBI:30616"/>
        <dbReference type="ChEBI" id="CHEBI:33019"/>
        <dbReference type="ChEBI" id="CHEBI:37563"/>
        <dbReference type="ChEBI" id="CHEBI:74896"/>
        <dbReference type="ChEBI" id="CHEBI:83071"/>
        <dbReference type="EC" id="2.7.7.72"/>
    </reaction>
</comment>
<comment type="catalytic activity">
    <reaction evidence="11">
        <text>a tRNA with a 3' CCA end + 2 CTP + ATP = a tRNA with a 3' CCACCA end + 3 diphosphate</text>
        <dbReference type="Rhea" id="RHEA:76235"/>
        <dbReference type="Rhea" id="RHEA-COMP:10468"/>
        <dbReference type="Rhea" id="RHEA-COMP:18655"/>
        <dbReference type="ChEBI" id="CHEBI:30616"/>
        <dbReference type="ChEBI" id="CHEBI:33019"/>
        <dbReference type="ChEBI" id="CHEBI:37563"/>
        <dbReference type="ChEBI" id="CHEBI:83071"/>
        <dbReference type="ChEBI" id="CHEBI:195187"/>
    </reaction>
</comment>
<dbReference type="PANTHER" id="PTHR46173:SF1">
    <property type="entry name" value="CCA TRNA NUCLEOTIDYLTRANSFERASE 1, MITOCHONDRIAL"/>
    <property type="match status" value="1"/>
</dbReference>
<comment type="miscellaneous">
    <text evidence="11">A single active site specifically recognizes both ATP and CTP and is responsible for their addition.</text>
</comment>
<comment type="subunit">
    <text evidence="11">Homodimer.</text>
</comment>
<name>A0ABR5MKE0_9BACI</name>
<organism evidence="15 16">
    <name type="scientific">Oceanobacillus caeni</name>
    <dbReference type="NCBI Taxonomy" id="405946"/>
    <lineage>
        <taxon>Bacteria</taxon>
        <taxon>Bacillati</taxon>
        <taxon>Bacillota</taxon>
        <taxon>Bacilli</taxon>
        <taxon>Bacillales</taxon>
        <taxon>Bacillaceae</taxon>
        <taxon>Oceanobacillus</taxon>
    </lineage>
</organism>
<dbReference type="InterPro" id="IPR050264">
    <property type="entry name" value="Bact_CCA-adding_enz_type3_sf"/>
</dbReference>
<evidence type="ECO:0000259" key="14">
    <source>
        <dbReference type="Pfam" id="PF13735"/>
    </source>
</evidence>
<dbReference type="Pfam" id="PF12627">
    <property type="entry name" value="PolyA_pol_RNAbd"/>
    <property type="match status" value="1"/>
</dbReference>
<dbReference type="EC" id="2.7.7.72" evidence="11"/>
<keyword evidence="10 11" id="KW-0694">RNA-binding</keyword>
<evidence type="ECO:0000256" key="7">
    <source>
        <dbReference type="ARBA" id="ARBA00022800"/>
    </source>
</evidence>
<dbReference type="InterPro" id="IPR032828">
    <property type="entry name" value="PolyA_RNA-bd"/>
</dbReference>
<feature type="binding site" evidence="11">
    <location>
        <position position="161"/>
    </location>
    <ligand>
        <name>ATP</name>
        <dbReference type="ChEBI" id="CHEBI:30616"/>
    </ligand>
</feature>
<keyword evidence="2 11" id="KW-0808">Transferase</keyword>
<evidence type="ECO:0000256" key="5">
    <source>
        <dbReference type="ARBA" id="ARBA00022723"/>
    </source>
</evidence>
<feature type="binding site" evidence="11">
    <location>
        <position position="164"/>
    </location>
    <ligand>
        <name>CTP</name>
        <dbReference type="ChEBI" id="CHEBI:37563"/>
    </ligand>
</feature>
<feature type="domain" description="Poly A polymerase head" evidence="12">
    <location>
        <begin position="23"/>
        <end position="143"/>
    </location>
</feature>
<feature type="binding site" evidence="11">
    <location>
        <position position="31"/>
    </location>
    <ligand>
        <name>ATP</name>
        <dbReference type="ChEBI" id="CHEBI:30616"/>
    </ligand>
</feature>
<dbReference type="InterPro" id="IPR002646">
    <property type="entry name" value="PolA_pol_head_dom"/>
</dbReference>
<feature type="domain" description="tRNA nucleotidyltransferase/poly(A) polymerase RNA and SrmB- binding" evidence="13">
    <location>
        <begin position="170"/>
        <end position="228"/>
    </location>
</feature>
<feature type="binding site" evidence="11">
    <location>
        <position position="28"/>
    </location>
    <ligand>
        <name>CTP</name>
        <dbReference type="ChEBI" id="CHEBI:37563"/>
    </ligand>
</feature>
<evidence type="ECO:0000259" key="12">
    <source>
        <dbReference type="Pfam" id="PF01743"/>
    </source>
</evidence>
<dbReference type="RefSeq" id="WP_060668273.1">
    <property type="nucleotide sequence ID" value="NZ_LGTK01000019.1"/>
</dbReference>
<dbReference type="EMBL" id="LGTK01000019">
    <property type="protein sequence ID" value="KPH76016.1"/>
    <property type="molecule type" value="Genomic_DNA"/>
</dbReference>
<keyword evidence="9 11" id="KW-0460">Magnesium</keyword>